<name>A0A429Z2X1_9HYPH</name>
<dbReference type="Gene3D" id="3.10.180.10">
    <property type="entry name" value="2,3-Dihydroxybiphenyl 1,2-Dioxygenase, domain 1"/>
    <property type="match status" value="1"/>
</dbReference>
<keyword evidence="3" id="KW-1185">Reference proteome</keyword>
<dbReference type="Proteomes" id="UP000278398">
    <property type="component" value="Unassembled WGS sequence"/>
</dbReference>
<sequence length="127" mass="13815">MLGQARIGNICYYISNLDRTERFWRDVVGLHVQRIEDGDEEFLIASTAGGVDLIFFVREARPGDSPIIVFNLEDGGIDDVAAALVEQGATIVTPVSHAPGGWSGDYADPDGHVLSLYQSAEKPRRLG</sequence>
<organism evidence="2 3">
    <name type="scientific">Aquibium carbonis</name>
    <dbReference type="NCBI Taxonomy" id="2495581"/>
    <lineage>
        <taxon>Bacteria</taxon>
        <taxon>Pseudomonadati</taxon>
        <taxon>Pseudomonadota</taxon>
        <taxon>Alphaproteobacteria</taxon>
        <taxon>Hyphomicrobiales</taxon>
        <taxon>Phyllobacteriaceae</taxon>
        <taxon>Aquibium</taxon>
    </lineage>
</organism>
<dbReference type="AlphaFoldDB" id="A0A429Z2X1"/>
<reference evidence="2 3" key="1">
    <citation type="submission" date="2018-12" db="EMBL/GenBank/DDBJ databases">
        <title>Mesorhizobium carbonis sp. nov., isolated from coal mine water.</title>
        <authorList>
            <person name="Xin W."/>
            <person name="Xu Z."/>
            <person name="Xiang F."/>
            <person name="Zhang J."/>
            <person name="Xi L."/>
            <person name="Liu J."/>
        </authorList>
    </citation>
    <scope>NUCLEOTIDE SEQUENCE [LARGE SCALE GENOMIC DNA]</scope>
    <source>
        <strain evidence="2 3">B2.3</strain>
    </source>
</reference>
<dbReference type="PROSITE" id="PS51819">
    <property type="entry name" value="VOC"/>
    <property type="match status" value="1"/>
</dbReference>
<dbReference type="RefSeq" id="WP_126697904.1">
    <property type="nucleotide sequence ID" value="NZ_RWKW01000005.1"/>
</dbReference>
<dbReference type="InterPro" id="IPR004360">
    <property type="entry name" value="Glyas_Fos-R_dOase_dom"/>
</dbReference>
<dbReference type="EMBL" id="RWKW01000005">
    <property type="protein sequence ID" value="RST88049.1"/>
    <property type="molecule type" value="Genomic_DNA"/>
</dbReference>
<evidence type="ECO:0000313" key="2">
    <source>
        <dbReference type="EMBL" id="RST88049.1"/>
    </source>
</evidence>
<accession>A0A429Z2X1</accession>
<proteinExistence type="predicted"/>
<protein>
    <submittedName>
        <fullName evidence="2">VOC family protein</fullName>
    </submittedName>
</protein>
<gene>
    <name evidence="2" type="ORF">EJC49_02620</name>
</gene>
<comment type="caution">
    <text evidence="2">The sequence shown here is derived from an EMBL/GenBank/DDBJ whole genome shotgun (WGS) entry which is preliminary data.</text>
</comment>
<feature type="domain" description="VOC" evidence="1">
    <location>
        <begin position="6"/>
        <end position="119"/>
    </location>
</feature>
<dbReference type="Pfam" id="PF00903">
    <property type="entry name" value="Glyoxalase"/>
    <property type="match status" value="1"/>
</dbReference>
<dbReference type="OrthoDB" id="7947929at2"/>
<dbReference type="SUPFAM" id="SSF54593">
    <property type="entry name" value="Glyoxalase/Bleomycin resistance protein/Dihydroxybiphenyl dioxygenase"/>
    <property type="match status" value="1"/>
</dbReference>
<evidence type="ECO:0000313" key="3">
    <source>
        <dbReference type="Proteomes" id="UP000278398"/>
    </source>
</evidence>
<evidence type="ECO:0000259" key="1">
    <source>
        <dbReference type="PROSITE" id="PS51819"/>
    </source>
</evidence>
<dbReference type="InterPro" id="IPR037523">
    <property type="entry name" value="VOC_core"/>
</dbReference>
<dbReference type="InterPro" id="IPR029068">
    <property type="entry name" value="Glyas_Bleomycin-R_OHBP_Dase"/>
</dbReference>